<feature type="transmembrane region" description="Helical" evidence="1">
    <location>
        <begin position="51"/>
        <end position="74"/>
    </location>
</feature>
<comment type="caution">
    <text evidence="2">The sequence shown here is derived from an EMBL/GenBank/DDBJ whole genome shotgun (WGS) entry which is preliminary data.</text>
</comment>
<dbReference type="Pfam" id="PF13160">
    <property type="entry name" value="DUF3995"/>
    <property type="match status" value="1"/>
</dbReference>
<keyword evidence="1" id="KW-1133">Transmembrane helix</keyword>
<protein>
    <submittedName>
        <fullName evidence="2">DUF3995 domain-containing protein</fullName>
    </submittedName>
</protein>
<keyword evidence="1" id="KW-0812">Transmembrane</keyword>
<organism evidence="2 3">
    <name type="scientific">Paenibacillus mangrovi</name>
    <dbReference type="NCBI Taxonomy" id="2931978"/>
    <lineage>
        <taxon>Bacteria</taxon>
        <taxon>Bacillati</taxon>
        <taxon>Bacillota</taxon>
        <taxon>Bacilli</taxon>
        <taxon>Bacillales</taxon>
        <taxon>Paenibacillaceae</taxon>
        <taxon>Paenibacillus</taxon>
    </lineage>
</organism>
<keyword evidence="3" id="KW-1185">Reference proteome</keyword>
<accession>A0A9X1WQK1</accession>
<sequence length="158" mass="17749">MRLHKNLAIYLGVTWSLLFAVMSFYWAAGGMIGVESLGGEIYKKAMERDPAFISVVWVTGVVKLGGAILLLLLLKTSINKKIRKMLSLFCIVAGVFMILYGLGNFTTISLAGLNVLHFDMSAYAIKWRLIIWEPFWMIGGILYVLAGRRGYQFIQNSF</sequence>
<evidence type="ECO:0000313" key="3">
    <source>
        <dbReference type="Proteomes" id="UP001139347"/>
    </source>
</evidence>
<dbReference type="AlphaFoldDB" id="A0A9X1WQK1"/>
<evidence type="ECO:0000313" key="2">
    <source>
        <dbReference type="EMBL" id="MCJ8013223.1"/>
    </source>
</evidence>
<feature type="transmembrane region" description="Helical" evidence="1">
    <location>
        <begin position="86"/>
        <end position="105"/>
    </location>
</feature>
<keyword evidence="1" id="KW-0472">Membrane</keyword>
<gene>
    <name evidence="2" type="ORF">MUG84_15945</name>
</gene>
<proteinExistence type="predicted"/>
<dbReference type="EMBL" id="JALIRP010000006">
    <property type="protein sequence ID" value="MCJ8013223.1"/>
    <property type="molecule type" value="Genomic_DNA"/>
</dbReference>
<dbReference type="Proteomes" id="UP001139347">
    <property type="component" value="Unassembled WGS sequence"/>
</dbReference>
<dbReference type="RefSeq" id="WP_244726388.1">
    <property type="nucleotide sequence ID" value="NZ_JALIRP010000006.1"/>
</dbReference>
<reference evidence="2" key="1">
    <citation type="submission" date="2022-04" db="EMBL/GenBank/DDBJ databases">
        <title>Paenibacillus mangrovi sp. nov., a novel endophytic bacterium isolated from bark of Kandelia candel.</title>
        <authorList>
            <person name="Tuo L."/>
        </authorList>
    </citation>
    <scope>NUCLEOTIDE SEQUENCE</scope>
    <source>
        <strain evidence="2">KQZ6P-2</strain>
    </source>
</reference>
<dbReference type="InterPro" id="IPR025058">
    <property type="entry name" value="DUF3995"/>
</dbReference>
<evidence type="ECO:0000256" key="1">
    <source>
        <dbReference type="SAM" id="Phobius"/>
    </source>
</evidence>
<feature type="transmembrane region" description="Helical" evidence="1">
    <location>
        <begin position="125"/>
        <end position="146"/>
    </location>
</feature>
<name>A0A9X1WQK1_9BACL</name>
<feature type="transmembrane region" description="Helical" evidence="1">
    <location>
        <begin position="7"/>
        <end position="28"/>
    </location>
</feature>